<dbReference type="NCBIfam" id="TIGR04336">
    <property type="entry name" value="AmmeMemoSam_B"/>
    <property type="match status" value="1"/>
</dbReference>
<gene>
    <name evidence="2" type="ORF">CC80DRAFT_553032</name>
</gene>
<protein>
    <submittedName>
        <fullName evidence="2">UPF0103-domain-containing protein</fullName>
    </submittedName>
</protein>
<comment type="similarity">
    <text evidence="1">Belongs to the MEMO1 family.</text>
</comment>
<dbReference type="Gene3D" id="3.40.830.10">
    <property type="entry name" value="LigB-like"/>
    <property type="match status" value="1"/>
</dbReference>
<evidence type="ECO:0000313" key="2">
    <source>
        <dbReference type="EMBL" id="KAF1951655.1"/>
    </source>
</evidence>
<dbReference type="Pfam" id="PF01875">
    <property type="entry name" value="Memo"/>
    <property type="match status" value="1"/>
</dbReference>
<dbReference type="InterPro" id="IPR002737">
    <property type="entry name" value="MEMO1_fam"/>
</dbReference>
<dbReference type="PANTHER" id="PTHR11060">
    <property type="entry name" value="PROTEIN MEMO1"/>
    <property type="match status" value="1"/>
</dbReference>
<accession>A0A6A5TFR1</accession>
<evidence type="ECO:0000313" key="3">
    <source>
        <dbReference type="Proteomes" id="UP000800035"/>
    </source>
</evidence>
<dbReference type="PANTHER" id="PTHR11060:SF0">
    <property type="entry name" value="PROTEIN MEMO1"/>
    <property type="match status" value="1"/>
</dbReference>
<sequence>MPSKSRRATHAGSWYTSNRQTLNQQLDNWLDQVPNSTVPIGSVSSQDGSVSIPVSNARAIIAPHAGYAYSGPAAAWAYKSADWANAKRVFLIGPSHHQYFTSALVTDCDSYLTPLGDLTIDKATTAQISQEWGLSSMNQSTDEDEHSLEMHLPYIYKMLSLRNASFQADPTSVPLIPLLIGATSRSTERSLGQNLSKYLYDPTNVFVISSDFCHWGSRFRYTYYQPPTGSPKNLRENASSSQTKAYPIHESIKAVDFESMDAVETGDHDGFLQQLESTGNTVCGRHPIGVFMAAVQAASLQGGKGRFRFVRYERSGLVEDASDSSVSYCSAFAVL</sequence>
<evidence type="ECO:0000256" key="1">
    <source>
        <dbReference type="ARBA" id="ARBA00006315"/>
    </source>
</evidence>
<proteinExistence type="inferred from homology"/>
<name>A0A6A5TFR1_9PLEO</name>
<dbReference type="Proteomes" id="UP000800035">
    <property type="component" value="Unassembled WGS sequence"/>
</dbReference>
<dbReference type="AlphaFoldDB" id="A0A6A5TFR1"/>
<reference evidence="2" key="1">
    <citation type="journal article" date="2020" name="Stud. Mycol.">
        <title>101 Dothideomycetes genomes: a test case for predicting lifestyles and emergence of pathogens.</title>
        <authorList>
            <person name="Haridas S."/>
            <person name="Albert R."/>
            <person name="Binder M."/>
            <person name="Bloem J."/>
            <person name="Labutti K."/>
            <person name="Salamov A."/>
            <person name="Andreopoulos B."/>
            <person name="Baker S."/>
            <person name="Barry K."/>
            <person name="Bills G."/>
            <person name="Bluhm B."/>
            <person name="Cannon C."/>
            <person name="Castanera R."/>
            <person name="Culley D."/>
            <person name="Daum C."/>
            <person name="Ezra D."/>
            <person name="Gonzalez J."/>
            <person name="Henrissat B."/>
            <person name="Kuo A."/>
            <person name="Liang C."/>
            <person name="Lipzen A."/>
            <person name="Lutzoni F."/>
            <person name="Magnuson J."/>
            <person name="Mondo S."/>
            <person name="Nolan M."/>
            <person name="Ohm R."/>
            <person name="Pangilinan J."/>
            <person name="Park H.-J."/>
            <person name="Ramirez L."/>
            <person name="Alfaro M."/>
            <person name="Sun H."/>
            <person name="Tritt A."/>
            <person name="Yoshinaga Y."/>
            <person name="Zwiers L.-H."/>
            <person name="Turgeon B."/>
            <person name="Goodwin S."/>
            <person name="Spatafora J."/>
            <person name="Crous P."/>
            <person name="Grigoriev I."/>
        </authorList>
    </citation>
    <scope>NUCLEOTIDE SEQUENCE</scope>
    <source>
        <strain evidence="2">CBS 675.92</strain>
    </source>
</reference>
<dbReference type="HAMAP" id="MF_00055">
    <property type="entry name" value="MEMO1"/>
    <property type="match status" value="1"/>
</dbReference>
<dbReference type="CDD" id="cd07361">
    <property type="entry name" value="MEMO_like"/>
    <property type="match status" value="1"/>
</dbReference>
<dbReference type="OrthoDB" id="417112at2759"/>
<keyword evidence="3" id="KW-1185">Reference proteome</keyword>
<organism evidence="2 3">
    <name type="scientific">Byssothecium circinans</name>
    <dbReference type="NCBI Taxonomy" id="147558"/>
    <lineage>
        <taxon>Eukaryota</taxon>
        <taxon>Fungi</taxon>
        <taxon>Dikarya</taxon>
        <taxon>Ascomycota</taxon>
        <taxon>Pezizomycotina</taxon>
        <taxon>Dothideomycetes</taxon>
        <taxon>Pleosporomycetidae</taxon>
        <taxon>Pleosporales</taxon>
        <taxon>Massarineae</taxon>
        <taxon>Massarinaceae</taxon>
        <taxon>Byssothecium</taxon>
    </lineage>
</organism>
<dbReference type="EMBL" id="ML977015">
    <property type="protein sequence ID" value="KAF1951655.1"/>
    <property type="molecule type" value="Genomic_DNA"/>
</dbReference>